<protein>
    <submittedName>
        <fullName evidence="1">NifB/MoaA-like Fe-S oxidoreductase</fullName>
    </submittedName>
</protein>
<accession>A0ABS2NZF8</accession>
<comment type="caution">
    <text evidence="1">The sequence shown here is derived from an EMBL/GenBank/DDBJ whole genome shotgun (WGS) entry which is preliminary data.</text>
</comment>
<reference evidence="1 2" key="1">
    <citation type="submission" date="2021-01" db="EMBL/GenBank/DDBJ databases">
        <title>Genomic Encyclopedia of Type Strains, Phase IV (KMG-IV): sequencing the most valuable type-strain genomes for metagenomic binning, comparative biology and taxonomic classification.</title>
        <authorList>
            <person name="Goeker M."/>
        </authorList>
    </citation>
    <scope>NUCLEOTIDE SEQUENCE [LARGE SCALE GENOMIC DNA]</scope>
    <source>
        <strain evidence="1 2">DSM 25879</strain>
    </source>
</reference>
<gene>
    <name evidence="1" type="ORF">JOC95_001447</name>
</gene>
<dbReference type="Proteomes" id="UP000737402">
    <property type="component" value="Unassembled WGS sequence"/>
</dbReference>
<proteinExistence type="predicted"/>
<evidence type="ECO:0000313" key="1">
    <source>
        <dbReference type="EMBL" id="MBM7619595.1"/>
    </source>
</evidence>
<organism evidence="1 2">
    <name type="scientific">Sutcliffiella tianshenii</name>
    <dbReference type="NCBI Taxonomy" id="1463404"/>
    <lineage>
        <taxon>Bacteria</taxon>
        <taxon>Bacillati</taxon>
        <taxon>Bacillota</taxon>
        <taxon>Bacilli</taxon>
        <taxon>Bacillales</taxon>
        <taxon>Bacillaceae</taxon>
        <taxon>Sutcliffiella</taxon>
    </lineage>
</organism>
<keyword evidence="2" id="KW-1185">Reference proteome</keyword>
<sequence>MVTKPLQIFIEYPIKDTVIQKYEDTMKNVIGIMKDLGAEEIRWTKISQQDRGHTYYTETFLLPTESHYFAMKELRAKARDGVFHDLSQCMDPGSGAIHYIGLKIIS</sequence>
<dbReference type="EMBL" id="JAFBED010000003">
    <property type="protein sequence ID" value="MBM7619595.1"/>
    <property type="molecule type" value="Genomic_DNA"/>
</dbReference>
<dbReference type="RefSeq" id="WP_204414745.1">
    <property type="nucleotide sequence ID" value="NZ_JAFBED010000003.1"/>
</dbReference>
<name>A0ABS2NZF8_9BACI</name>
<evidence type="ECO:0000313" key="2">
    <source>
        <dbReference type="Proteomes" id="UP000737402"/>
    </source>
</evidence>